<dbReference type="InterPro" id="IPR001096">
    <property type="entry name" value="Peptidase_C13"/>
</dbReference>
<dbReference type="InterPro" id="IPR046427">
    <property type="entry name" value="Legumain_prodom_sf"/>
</dbReference>
<dbReference type="InterPro" id="IPR048501">
    <property type="entry name" value="Legum_prodom"/>
</dbReference>
<comment type="similarity">
    <text evidence="1">Belongs to the peptidase C13 family.</text>
</comment>
<evidence type="ECO:0000256" key="5">
    <source>
        <dbReference type="ARBA" id="ARBA00022807"/>
    </source>
</evidence>
<dbReference type="PANTHER" id="PTHR12000:SF42">
    <property type="entry name" value="LEGUMAIN"/>
    <property type="match status" value="1"/>
</dbReference>
<evidence type="ECO:0000256" key="2">
    <source>
        <dbReference type="ARBA" id="ARBA00022670"/>
    </source>
</evidence>
<keyword evidence="2" id="KW-0645">Protease</keyword>
<dbReference type="PANTHER" id="PTHR12000">
    <property type="entry name" value="HEMOGLOBINASE FAMILY MEMBER"/>
    <property type="match status" value="1"/>
</dbReference>
<dbReference type="AlphaFoldDB" id="A0A9D4UA75"/>
<feature type="active site" evidence="8">
    <location>
        <position position="163"/>
    </location>
</feature>
<keyword evidence="6" id="KW-1015">Disulfide bond</keyword>
<dbReference type="Gene3D" id="1.10.132.130">
    <property type="match status" value="1"/>
</dbReference>
<evidence type="ECO:0000256" key="6">
    <source>
        <dbReference type="ARBA" id="ARBA00023157"/>
    </source>
</evidence>
<accession>A0A9D4UA75</accession>
<keyword evidence="5" id="KW-0788">Thiol protease</keyword>
<evidence type="ECO:0000313" key="10">
    <source>
        <dbReference type="EMBL" id="KAI5063434.1"/>
    </source>
</evidence>
<evidence type="ECO:0000256" key="7">
    <source>
        <dbReference type="ARBA" id="ARBA00023180"/>
    </source>
</evidence>
<dbReference type="Pfam" id="PF01650">
    <property type="entry name" value="Peptidase_C13"/>
    <property type="match status" value="1"/>
</dbReference>
<proteinExistence type="inferred from homology"/>
<dbReference type="Gene3D" id="3.40.50.1460">
    <property type="match status" value="1"/>
</dbReference>
<dbReference type="PIRSF" id="PIRSF500139">
    <property type="entry name" value="AE"/>
    <property type="match status" value="1"/>
</dbReference>
<keyword evidence="11" id="KW-1185">Reference proteome</keyword>
<sequence>MLMAMLQQCCCCSSRLSSEEPWSLSPFPPTILMPTDDTSQDYRTRWAILIAGSSGYGNYRHQADVCHAYHVLQKGGLKEENIVVFMYDDIADSPLNPHPGTIINSPQGKDVYAGVPKDYTGSNVTVSNFLAAFLGNKSGVVGGSAKVIDSGPEDHIFMFYSDHGGPGILGMPTNPNLFAIDLVAAFKKKYEAGGYKKTVVYLEACESGSIFEGILPNDLNIYATTASNAVESSWGTYCPGMVPAPPPEYLTCLGDLYSVSWMEDSETHNLRNESLQEQYETVKARTSNYNTYTSGSHVMCYGSLKMSGDKVFAYIGNDPANENFNERDEVDRLLSVNFPCKNKEVHKSYSTGITQRDADILYLWHKFKAAEEGSNSKFQAEDELFEALSDRKRIDQSVELIGENLFGKEEAQSVFGRRWSPLVDDWDCLKAMVQAFEDHCGLLTSYGLKHMRAFANICNAGVDVCKMERVCSDVCDVAATATSAAEHSSAALSVKTVPVNSLH</sequence>
<dbReference type="GO" id="GO:0006624">
    <property type="term" value="P:vacuolar protein processing"/>
    <property type="evidence" value="ECO:0007669"/>
    <property type="project" value="TreeGrafter"/>
</dbReference>
<evidence type="ECO:0000256" key="8">
    <source>
        <dbReference type="PIRSR" id="PIRSR019663-1"/>
    </source>
</evidence>
<dbReference type="CDD" id="cd21115">
    <property type="entry name" value="legumain_C"/>
    <property type="match status" value="1"/>
</dbReference>
<evidence type="ECO:0000256" key="4">
    <source>
        <dbReference type="ARBA" id="ARBA00022801"/>
    </source>
</evidence>
<dbReference type="GO" id="GO:0051603">
    <property type="term" value="P:proteolysis involved in protein catabolic process"/>
    <property type="evidence" value="ECO:0007669"/>
    <property type="project" value="InterPro"/>
</dbReference>
<dbReference type="OrthoDB" id="192611at2759"/>
<dbReference type="GO" id="GO:0005773">
    <property type="term" value="C:vacuole"/>
    <property type="evidence" value="ECO:0007669"/>
    <property type="project" value="GOC"/>
</dbReference>
<reference evidence="10" key="1">
    <citation type="submission" date="2021-01" db="EMBL/GenBank/DDBJ databases">
        <title>Adiantum capillus-veneris genome.</title>
        <authorList>
            <person name="Fang Y."/>
            <person name="Liao Q."/>
        </authorList>
    </citation>
    <scope>NUCLEOTIDE SEQUENCE</scope>
    <source>
        <strain evidence="10">H3</strain>
        <tissue evidence="10">Leaf</tissue>
    </source>
</reference>
<comment type="caution">
    <text evidence="10">The sequence shown here is derived from an EMBL/GenBank/DDBJ whole genome shotgun (WGS) entry which is preliminary data.</text>
</comment>
<dbReference type="InterPro" id="IPR043577">
    <property type="entry name" value="AE"/>
</dbReference>
<dbReference type="EMBL" id="JABFUD020000021">
    <property type="protein sequence ID" value="KAI5063434.1"/>
    <property type="molecule type" value="Genomic_DNA"/>
</dbReference>
<evidence type="ECO:0000256" key="3">
    <source>
        <dbReference type="ARBA" id="ARBA00022729"/>
    </source>
</evidence>
<dbReference type="Proteomes" id="UP000886520">
    <property type="component" value="Chromosome 21"/>
</dbReference>
<evidence type="ECO:0000259" key="9">
    <source>
        <dbReference type="Pfam" id="PF20985"/>
    </source>
</evidence>
<feature type="active site" description="Nucleophile" evidence="8">
    <location>
        <position position="205"/>
    </location>
</feature>
<keyword evidence="3" id="KW-0732">Signal</keyword>
<dbReference type="FunFam" id="1.10.132.130:FF:000001">
    <property type="entry name" value="Vacuolar-processing enzyme beta-isozyme"/>
    <property type="match status" value="1"/>
</dbReference>
<dbReference type="PRINTS" id="PR00776">
    <property type="entry name" value="HEMOGLOBNASE"/>
</dbReference>
<evidence type="ECO:0000256" key="1">
    <source>
        <dbReference type="ARBA" id="ARBA00009941"/>
    </source>
</evidence>
<dbReference type="FunFam" id="3.40.50.1460:FF:000005">
    <property type="entry name" value="Vacuolar-processing enzyme beta-isozyme"/>
    <property type="match status" value="1"/>
</dbReference>
<gene>
    <name evidence="10" type="ORF">GOP47_0021981</name>
</gene>
<dbReference type="PIRSF" id="PIRSF019663">
    <property type="entry name" value="Legumain"/>
    <property type="match status" value="1"/>
</dbReference>
<name>A0A9D4UA75_ADICA</name>
<protein>
    <recommendedName>
        <fullName evidence="9">Legumain prodomain domain-containing protein</fullName>
    </recommendedName>
</protein>
<dbReference type="Pfam" id="PF20985">
    <property type="entry name" value="Legum_prodom"/>
    <property type="match status" value="1"/>
</dbReference>
<keyword evidence="7" id="KW-0325">Glycoprotein</keyword>
<organism evidence="10 11">
    <name type="scientific">Adiantum capillus-veneris</name>
    <name type="common">Maidenhair fern</name>
    <dbReference type="NCBI Taxonomy" id="13818"/>
    <lineage>
        <taxon>Eukaryota</taxon>
        <taxon>Viridiplantae</taxon>
        <taxon>Streptophyta</taxon>
        <taxon>Embryophyta</taxon>
        <taxon>Tracheophyta</taxon>
        <taxon>Polypodiopsida</taxon>
        <taxon>Polypodiidae</taxon>
        <taxon>Polypodiales</taxon>
        <taxon>Pteridineae</taxon>
        <taxon>Pteridaceae</taxon>
        <taxon>Vittarioideae</taxon>
        <taxon>Adiantum</taxon>
    </lineage>
</organism>
<feature type="domain" description="Legumain prodomain" evidence="9">
    <location>
        <begin position="383"/>
        <end position="475"/>
    </location>
</feature>
<keyword evidence="4" id="KW-0378">Hydrolase</keyword>
<dbReference type="GO" id="GO:0004197">
    <property type="term" value="F:cysteine-type endopeptidase activity"/>
    <property type="evidence" value="ECO:0007669"/>
    <property type="project" value="InterPro"/>
</dbReference>
<evidence type="ECO:0000313" key="11">
    <source>
        <dbReference type="Proteomes" id="UP000886520"/>
    </source>
</evidence>